<evidence type="ECO:0000259" key="1">
    <source>
        <dbReference type="Pfam" id="PF04293"/>
    </source>
</evidence>
<dbReference type="Proteomes" id="UP000075604">
    <property type="component" value="Unassembled WGS sequence"/>
</dbReference>
<dbReference type="Pfam" id="PF04293">
    <property type="entry name" value="SpoVR"/>
    <property type="match status" value="1"/>
</dbReference>
<gene>
    <name evidence="3" type="ORF">BE04_48910</name>
</gene>
<dbReference type="AlphaFoldDB" id="A0A150PIJ7"/>
<proteinExistence type="predicted"/>
<evidence type="ECO:0000313" key="3">
    <source>
        <dbReference type="EMBL" id="KYF55494.1"/>
    </source>
</evidence>
<reference evidence="3 4" key="1">
    <citation type="submission" date="2014-02" db="EMBL/GenBank/DDBJ databases">
        <title>The small core and large imbalanced accessory genome model reveals a collaborative survival strategy of Sorangium cellulosum strains in nature.</title>
        <authorList>
            <person name="Han K."/>
            <person name="Peng R."/>
            <person name="Blom J."/>
            <person name="Li Y.-Z."/>
        </authorList>
    </citation>
    <scope>NUCLEOTIDE SEQUENCE [LARGE SCALE GENOMIC DNA]</scope>
    <source>
        <strain evidence="3 4">So0157-18</strain>
    </source>
</reference>
<dbReference type="InterPro" id="IPR056174">
    <property type="entry name" value="SpoVR_N"/>
</dbReference>
<dbReference type="EMBL" id="JELX01002406">
    <property type="protein sequence ID" value="KYF55494.1"/>
    <property type="molecule type" value="Genomic_DNA"/>
</dbReference>
<protein>
    <submittedName>
        <fullName evidence="3">SpoVR family protein</fullName>
    </submittedName>
</protein>
<dbReference type="PANTHER" id="PTHR30029">
    <property type="entry name" value="STAGE V SPORULATION PROTEIN R"/>
    <property type="match status" value="1"/>
</dbReference>
<evidence type="ECO:0000259" key="2">
    <source>
        <dbReference type="Pfam" id="PF24755"/>
    </source>
</evidence>
<organism evidence="3 4">
    <name type="scientific">Sorangium cellulosum</name>
    <name type="common">Polyangium cellulosum</name>
    <dbReference type="NCBI Taxonomy" id="56"/>
    <lineage>
        <taxon>Bacteria</taxon>
        <taxon>Pseudomonadati</taxon>
        <taxon>Myxococcota</taxon>
        <taxon>Polyangia</taxon>
        <taxon>Polyangiales</taxon>
        <taxon>Polyangiaceae</taxon>
        <taxon>Sorangium</taxon>
    </lineage>
</organism>
<dbReference type="PANTHER" id="PTHR30029:SF2">
    <property type="entry name" value="STAGE V SPORULATION PROTEIN R"/>
    <property type="match status" value="1"/>
</dbReference>
<dbReference type="InterPro" id="IPR057008">
    <property type="entry name" value="SpoVR-like_C"/>
</dbReference>
<dbReference type="InterPro" id="IPR007390">
    <property type="entry name" value="Spore_V_R"/>
</dbReference>
<comment type="caution">
    <text evidence="3">The sequence shown here is derived from an EMBL/GenBank/DDBJ whole genome shotgun (WGS) entry which is preliminary data.</text>
</comment>
<evidence type="ECO:0000313" key="4">
    <source>
        <dbReference type="Proteomes" id="UP000075604"/>
    </source>
</evidence>
<feature type="domain" description="SpoVR protein-like N-terminal" evidence="1">
    <location>
        <begin position="13"/>
        <end position="444"/>
    </location>
</feature>
<name>A0A150PIJ7_SORCE</name>
<feature type="domain" description="SpoVR-like C-terminal" evidence="2">
    <location>
        <begin position="447"/>
        <end position="495"/>
    </location>
</feature>
<accession>A0A150PIJ7</accession>
<dbReference type="Pfam" id="PF24755">
    <property type="entry name" value="SpoVR_C"/>
    <property type="match status" value="1"/>
</dbReference>
<sequence length="520" mass="61596">MSKFALNTALPRYLRTEKERIEKIARDYGLDFFPVVFEMLTYDQMNEIAAYGGFPSRYPHWRFGMEYEQLSKSYEYGLSKIYEMVINNNPSYAYLLEGNSLTDQKLVMAHVFGHVDFFKNNFCFRSTDLDQRGPILDPVRRSESYDPDRKWIDKMANHGARVSRHIERHGINKVEAFVDHCLSLENLIDPWAPFTGRPAPKEEEEPSEEPMDTYKLRAKEYMDSFINPEEILAAQKKKRQEQKKPERRVPERPERDVLKFLLDHAPLDRWERDVLEIIREEAYYFVPQRQTKIMNEGWASYWHSKMMTEKVLDASEIIDYAENNAGVMATAPGRFNPYKVGVELYRYIEDRWNKGRFGREWEECTDLDAKRTWDMRLGLGREKIFQVRALYNDVTFIDEFLTPEFVIDQKMYTFGFSGRNDRFEIESREFKEVKEKLLFQLTNFGDPYIRVVDANYGNRGELLLEHVHGGFDLRADYARETLVALVRCWKRPVGVATKMDNKPVLLRYDGKEHAMTPYKL</sequence>